<proteinExistence type="predicted"/>
<evidence type="ECO:0000256" key="1">
    <source>
        <dbReference type="ARBA" id="ARBA00002523"/>
    </source>
</evidence>
<keyword evidence="7" id="KW-0325">Glycoprotein</keyword>
<protein>
    <submittedName>
        <fullName evidence="10">WGS project CAEQ00000000 data, annotated contig 765</fullName>
    </submittedName>
</protein>
<dbReference type="Pfam" id="PF13206">
    <property type="entry name" value="VSG_B"/>
    <property type="match status" value="1"/>
</dbReference>
<evidence type="ECO:0000256" key="5">
    <source>
        <dbReference type="ARBA" id="ARBA00022729"/>
    </source>
</evidence>
<evidence type="ECO:0000256" key="2">
    <source>
        <dbReference type="ARBA" id="ARBA00004609"/>
    </source>
</evidence>
<evidence type="ECO:0000256" key="3">
    <source>
        <dbReference type="ARBA" id="ARBA00022475"/>
    </source>
</evidence>
<feature type="domain" description="Trypanosome variant surface glycoprotein B-type N-terminal" evidence="9">
    <location>
        <begin position="8"/>
        <end position="66"/>
    </location>
</feature>
<dbReference type="AlphaFoldDB" id="F9WIB9"/>
<keyword evidence="3" id="KW-1003">Cell membrane</keyword>
<accession>F9WIB9</accession>
<keyword evidence="5" id="KW-0732">Signal</keyword>
<evidence type="ECO:0000256" key="6">
    <source>
        <dbReference type="ARBA" id="ARBA00023136"/>
    </source>
</evidence>
<dbReference type="VEuPathDB" id="TriTrypDB:TcIL3000_0_19220"/>
<dbReference type="Proteomes" id="UP000000702">
    <property type="component" value="Unassembled WGS sequence"/>
</dbReference>
<keyword evidence="4" id="KW-0336">GPI-anchor</keyword>
<comment type="subcellular location">
    <subcellularLocation>
        <location evidence="2">Cell membrane</location>
        <topology evidence="2">Lipid-anchor</topology>
        <topology evidence="2">GPI-anchor</topology>
    </subcellularLocation>
</comment>
<reference evidence="10 11" key="2">
    <citation type="journal article" date="2012" name="Proc. Natl. Acad. Sci. U.S.A.">
        <title>Antigenic diversity is generated by distinct evolutionary mechanisms in African trypanosome species.</title>
        <authorList>
            <person name="Jackson A.P."/>
            <person name="Berry A."/>
            <person name="Aslett M."/>
            <person name="Allison H.C."/>
            <person name="Burton P."/>
            <person name="Vavrova-Anderson J."/>
            <person name="Brown R."/>
            <person name="Browne H."/>
            <person name="Corton N."/>
            <person name="Hauser H."/>
            <person name="Gamble J."/>
            <person name="Gilderthorp R."/>
            <person name="Marcello L."/>
            <person name="McQuillan J."/>
            <person name="Otto T.D."/>
            <person name="Quail M.A."/>
            <person name="Sanders M.J."/>
            <person name="van Tonder A."/>
            <person name="Ginger M.L."/>
            <person name="Field M.C."/>
            <person name="Barry J.D."/>
            <person name="Hertz-Fowler C."/>
            <person name="Berriman M."/>
        </authorList>
    </citation>
    <scope>NUCLEOTIDE SEQUENCE [LARGE SCALE GENOMIC DNA]</scope>
    <source>
        <strain evidence="10 11">IL3000</strain>
    </source>
</reference>
<sequence length="173" mass="19499">MEEGKISNKNYCYLGGRDRQSVCDGTSEEKVCATYERSGRRRENVKVQWLEKIESAVKILEEERTKPNVKAAESEGAFAGMIPAAMEEAAENEEPASQVQQFLEKIDNQEENGESQRKIPLSTEISNGAQEIIKKRSSPSAPETKIPYLATEVSDDSYLRTRYTWILLSALFV</sequence>
<evidence type="ECO:0000256" key="8">
    <source>
        <dbReference type="ARBA" id="ARBA00023288"/>
    </source>
</evidence>
<keyword evidence="6" id="KW-0472">Membrane</keyword>
<reference evidence="11" key="1">
    <citation type="submission" date="2011-07" db="EMBL/GenBank/DDBJ databases">
        <title>Divergent evolution of antigenic variation in African trypanosomes.</title>
        <authorList>
            <person name="Jackson A.P."/>
            <person name="Berry A."/>
            <person name="Allison H.C."/>
            <person name="Burton P."/>
            <person name="Anderson J."/>
            <person name="Aslett M."/>
            <person name="Brown R."/>
            <person name="Corton N."/>
            <person name="Harris D."/>
            <person name="Hauser H."/>
            <person name="Gamble J."/>
            <person name="Gilderthorp R."/>
            <person name="McQuillan J."/>
            <person name="Quail M.A."/>
            <person name="Sanders M."/>
            <person name="Van Tonder A."/>
            <person name="Ginger M.L."/>
            <person name="Donelson J.E."/>
            <person name="Field M.C."/>
            <person name="Barry J.D."/>
            <person name="Berriman M."/>
            <person name="Hertz-Fowler C."/>
        </authorList>
    </citation>
    <scope>NUCLEOTIDE SEQUENCE [LARGE SCALE GENOMIC DNA]</scope>
    <source>
        <strain evidence="11">IL3000</strain>
    </source>
</reference>
<evidence type="ECO:0000313" key="10">
    <source>
        <dbReference type="EMBL" id="CCD17065.1"/>
    </source>
</evidence>
<evidence type="ECO:0000256" key="4">
    <source>
        <dbReference type="ARBA" id="ARBA00022622"/>
    </source>
</evidence>
<evidence type="ECO:0000313" key="11">
    <source>
        <dbReference type="Proteomes" id="UP000000702"/>
    </source>
</evidence>
<organism evidence="10 11">
    <name type="scientific">Trypanosoma congolense (strain IL3000)</name>
    <dbReference type="NCBI Taxonomy" id="1068625"/>
    <lineage>
        <taxon>Eukaryota</taxon>
        <taxon>Discoba</taxon>
        <taxon>Euglenozoa</taxon>
        <taxon>Kinetoplastea</taxon>
        <taxon>Metakinetoplastina</taxon>
        <taxon>Trypanosomatida</taxon>
        <taxon>Trypanosomatidae</taxon>
        <taxon>Trypanosoma</taxon>
        <taxon>Nannomonas</taxon>
    </lineage>
</organism>
<gene>
    <name evidence="10" type="ORF">TCIL3000_0_19220</name>
</gene>
<dbReference type="InterPro" id="IPR025932">
    <property type="entry name" value="Trypano_VSG_B_N_dom"/>
</dbReference>
<evidence type="ECO:0000259" key="9">
    <source>
        <dbReference type="Pfam" id="PF13206"/>
    </source>
</evidence>
<dbReference type="EMBL" id="CAEQ01002564">
    <property type="protein sequence ID" value="CCD17065.1"/>
    <property type="molecule type" value="Genomic_DNA"/>
</dbReference>
<name>F9WIB9_TRYCI</name>
<keyword evidence="11" id="KW-1185">Reference proteome</keyword>
<comment type="caution">
    <text evidence="10">The sequence shown here is derived from an EMBL/GenBank/DDBJ whole genome shotgun (WGS) entry which is preliminary data.</text>
</comment>
<dbReference type="GO" id="GO:0005886">
    <property type="term" value="C:plasma membrane"/>
    <property type="evidence" value="ECO:0007669"/>
    <property type="project" value="UniProtKB-SubCell"/>
</dbReference>
<keyword evidence="8" id="KW-0449">Lipoprotein</keyword>
<comment type="function">
    <text evidence="1">VSG forms a coat on the surface of the parasite. The trypanosome evades the immune response of the host by expressing a series of antigenically distinct VSGs from an estimated 1000 VSG genes.</text>
</comment>
<dbReference type="GO" id="GO:0098552">
    <property type="term" value="C:side of membrane"/>
    <property type="evidence" value="ECO:0007669"/>
    <property type="project" value="UniProtKB-KW"/>
</dbReference>
<evidence type="ECO:0000256" key="7">
    <source>
        <dbReference type="ARBA" id="ARBA00023180"/>
    </source>
</evidence>